<evidence type="ECO:0000256" key="5">
    <source>
        <dbReference type="ARBA" id="ARBA00022989"/>
    </source>
</evidence>
<dbReference type="InterPro" id="IPR003663">
    <property type="entry name" value="Sugar/inositol_transpt"/>
</dbReference>
<comment type="subcellular location">
    <subcellularLocation>
        <location evidence="1">Membrane</location>
        <topology evidence="1">Multi-pass membrane protein</topology>
    </subcellularLocation>
</comment>
<dbReference type="InterPro" id="IPR036259">
    <property type="entry name" value="MFS_trans_sf"/>
</dbReference>
<organism evidence="11">
    <name type="scientific">Coccidioides posadasii (strain RMSCC 757 / Silveira)</name>
    <name type="common">Valley fever fungus</name>
    <dbReference type="NCBI Taxonomy" id="443226"/>
    <lineage>
        <taxon>Eukaryota</taxon>
        <taxon>Fungi</taxon>
        <taxon>Dikarya</taxon>
        <taxon>Ascomycota</taxon>
        <taxon>Pezizomycotina</taxon>
        <taxon>Eurotiomycetes</taxon>
        <taxon>Eurotiomycetidae</taxon>
        <taxon>Onygenales</taxon>
        <taxon>Onygenaceae</taxon>
        <taxon>Coccidioides</taxon>
    </lineage>
</organism>
<keyword evidence="4 7" id="KW-0812">Transmembrane</keyword>
<dbReference type="FunFam" id="1.20.1250.20:FF:000134">
    <property type="entry name" value="MFS sugar transporter protein"/>
    <property type="match status" value="1"/>
</dbReference>
<dbReference type="Proteomes" id="UP000002497">
    <property type="component" value="Unassembled WGS sequence"/>
</dbReference>
<dbReference type="OMA" id="CGIQAFT"/>
<feature type="transmembrane region" description="Helical" evidence="7">
    <location>
        <begin position="364"/>
        <end position="383"/>
    </location>
</feature>
<reference evidence="11" key="2">
    <citation type="submission" date="2010-03" db="EMBL/GenBank/DDBJ databases">
        <title>The genome sequence of Coccidioides posadasii strain Silveira.</title>
        <authorList>
            <consortium name="The Broad Institute Genome Sequencing Center for Infectious Disease"/>
            <person name="Neafsey D."/>
            <person name="Orbach M."/>
            <person name="Henn M.R."/>
            <person name="Cole G.T."/>
            <person name="Galgiani J."/>
            <person name="Gardner M.J."/>
            <person name="Kirkland T.N."/>
            <person name="Taylor J.W."/>
            <person name="Young S.K."/>
            <person name="Zeng Q."/>
            <person name="Koehrsen M."/>
            <person name="Alvarado L."/>
            <person name="Berlin A."/>
            <person name="Borenstein D."/>
            <person name="Chapman S.B."/>
            <person name="Chen Z."/>
            <person name="Engels R."/>
            <person name="Freedman E."/>
            <person name="Gellesch M."/>
            <person name="Goldberg J."/>
            <person name="Griggs A."/>
            <person name="Gujja S."/>
            <person name="Heilman E."/>
            <person name="Heiman D."/>
            <person name="Howarth C."/>
            <person name="Jen D."/>
            <person name="Larson L."/>
            <person name="Mehta T."/>
            <person name="Neiman D."/>
            <person name="Park D."/>
            <person name="Pearson M."/>
            <person name="Richards J."/>
            <person name="Roberts A."/>
            <person name="Saif S."/>
            <person name="Shea T."/>
            <person name="Shenoy N."/>
            <person name="Sisk P."/>
            <person name="Stolte C."/>
            <person name="Sykes S."/>
            <person name="Walk T."/>
            <person name="White J."/>
            <person name="Yandava C."/>
            <person name="Haas B."/>
            <person name="Nusbaum C."/>
            <person name="Birren B."/>
        </authorList>
    </citation>
    <scope>NUCLEOTIDE SEQUENCE [LARGE SCALE GENOMIC DNA]</scope>
    <source>
        <strain evidence="11">RMSCC 757 / Silveira</strain>
    </source>
</reference>
<dbReference type="PANTHER" id="PTHR48022:SF9">
    <property type="entry name" value="MAJOR FACILITATOR SUPERFAMILY (MFS) PROFILE DOMAIN-CONTAINING PROTEIN"/>
    <property type="match status" value="1"/>
</dbReference>
<comment type="similarity">
    <text evidence="2">Belongs to the major facilitator superfamily. Sugar transporter (TC 2.A.1.1) family.</text>
</comment>
<dbReference type="InterPro" id="IPR050360">
    <property type="entry name" value="MFS_Sugar_Transporters"/>
</dbReference>
<dbReference type="AlphaFoldDB" id="E9D0C5"/>
<feature type="domain" description="Major facilitator superfamily (MFS) profile" evidence="9">
    <location>
        <begin position="9"/>
        <end position="449"/>
    </location>
</feature>
<feature type="transmembrane region" description="Helical" evidence="7">
    <location>
        <begin position="325"/>
        <end position="344"/>
    </location>
</feature>
<feature type="signal peptide" evidence="8">
    <location>
        <begin position="1"/>
        <end position="16"/>
    </location>
</feature>
<dbReference type="InterPro" id="IPR020846">
    <property type="entry name" value="MFS_dom"/>
</dbReference>
<evidence type="ECO:0000259" key="9">
    <source>
        <dbReference type="PROSITE" id="PS50850"/>
    </source>
</evidence>
<dbReference type="InterPro" id="IPR005828">
    <property type="entry name" value="MFS_sugar_transport-like"/>
</dbReference>
<feature type="transmembrane region" description="Helical" evidence="7">
    <location>
        <begin position="426"/>
        <end position="445"/>
    </location>
</feature>
<feature type="transmembrane region" description="Helical" evidence="7">
    <location>
        <begin position="297"/>
        <end position="318"/>
    </location>
</feature>
<evidence type="ECO:0000256" key="3">
    <source>
        <dbReference type="ARBA" id="ARBA00022448"/>
    </source>
</evidence>
<dbReference type="VEuPathDB" id="FungiDB:D8B26_003233"/>
<dbReference type="HOGENOM" id="CLU_001265_30_13_1"/>
<dbReference type="Pfam" id="PF00083">
    <property type="entry name" value="Sugar_tr"/>
    <property type="match status" value="2"/>
</dbReference>
<dbReference type="SUPFAM" id="SSF103473">
    <property type="entry name" value="MFS general substrate transporter"/>
    <property type="match status" value="2"/>
</dbReference>
<evidence type="ECO:0000256" key="1">
    <source>
        <dbReference type="ARBA" id="ARBA00004141"/>
    </source>
</evidence>
<dbReference type="Gene3D" id="1.20.1250.20">
    <property type="entry name" value="MFS general substrate transporter like domains"/>
    <property type="match status" value="2"/>
</dbReference>
<dbReference type="eggNOG" id="KOG0254">
    <property type="taxonomic scope" value="Eukaryota"/>
</dbReference>
<feature type="chain" id="PRO_5003237447" evidence="8">
    <location>
        <begin position="17"/>
        <end position="493"/>
    </location>
</feature>
<dbReference type="VEuPathDB" id="FungiDB:D8B26_003232"/>
<accession>E9D0C5</accession>
<feature type="transmembrane region" description="Helical" evidence="7">
    <location>
        <begin position="79"/>
        <end position="102"/>
    </location>
</feature>
<evidence type="ECO:0000256" key="8">
    <source>
        <dbReference type="SAM" id="SignalP"/>
    </source>
</evidence>
<dbReference type="GO" id="GO:0005351">
    <property type="term" value="F:carbohydrate:proton symporter activity"/>
    <property type="evidence" value="ECO:0007669"/>
    <property type="project" value="TreeGrafter"/>
</dbReference>
<keyword evidence="6 7" id="KW-0472">Membrane</keyword>
<evidence type="ECO:0000256" key="4">
    <source>
        <dbReference type="ARBA" id="ARBA00022692"/>
    </source>
</evidence>
<dbReference type="GO" id="GO:0016020">
    <property type="term" value="C:membrane"/>
    <property type="evidence" value="ECO:0007669"/>
    <property type="project" value="UniProtKB-SubCell"/>
</dbReference>
<keyword evidence="10" id="KW-0762">Sugar transport</keyword>
<dbReference type="PANTHER" id="PTHR48022">
    <property type="entry name" value="PLASTIDIC GLUCOSE TRANSPORTER 4"/>
    <property type="match status" value="1"/>
</dbReference>
<keyword evidence="3" id="KW-0813">Transport</keyword>
<reference evidence="11" key="1">
    <citation type="journal article" date="2010" name="Genome Res.">
        <title>Population genomic sequencing of Coccidioides fungi reveals recent hybridization and transposon control.</title>
        <authorList>
            <person name="Neafsey D.E."/>
            <person name="Barker B.M."/>
            <person name="Sharpton T.J."/>
            <person name="Stajich J.E."/>
            <person name="Park D.J."/>
            <person name="Whiston E."/>
            <person name="Hung C.-Y."/>
            <person name="McMahan C."/>
            <person name="White J."/>
            <person name="Sykes S."/>
            <person name="Heiman D."/>
            <person name="Young S."/>
            <person name="Zeng Q."/>
            <person name="Abouelleil A."/>
            <person name="Aftuck L."/>
            <person name="Bessette D."/>
            <person name="Brown A."/>
            <person name="FitzGerald M."/>
            <person name="Lui A."/>
            <person name="Macdonald J.P."/>
            <person name="Priest M."/>
            <person name="Orbach M.J."/>
            <person name="Galgiani J.N."/>
            <person name="Kirkland T.N."/>
            <person name="Cole G.T."/>
            <person name="Birren B.W."/>
            <person name="Henn M.R."/>
            <person name="Taylor J.W."/>
            <person name="Rounsley S.D."/>
        </authorList>
    </citation>
    <scope>NUCLEOTIDE SEQUENCE [LARGE SCALE GENOMIC DNA]</scope>
    <source>
        <strain evidence="11">RMSCC 757 / Silveira</strain>
    </source>
</reference>
<dbReference type="EMBL" id="GL636489">
    <property type="protein sequence ID" value="EFW20378.1"/>
    <property type="molecule type" value="Genomic_DNA"/>
</dbReference>
<gene>
    <name evidence="10" type="ORF">CPSG_03553</name>
</gene>
<feature type="transmembrane region" description="Helical" evidence="7">
    <location>
        <begin position="48"/>
        <end position="67"/>
    </location>
</feature>
<keyword evidence="8" id="KW-0732">Signal</keyword>
<evidence type="ECO:0000256" key="6">
    <source>
        <dbReference type="ARBA" id="ARBA00023136"/>
    </source>
</evidence>
<feature type="transmembrane region" description="Helical" evidence="7">
    <location>
        <begin position="108"/>
        <end position="126"/>
    </location>
</feature>
<dbReference type="VEuPathDB" id="FungiDB:CPSG_03553"/>
<protein>
    <submittedName>
        <fullName evidence="10">Sugar transporter</fullName>
    </submittedName>
</protein>
<dbReference type="PRINTS" id="PR00171">
    <property type="entry name" value="SUGRTRNSPORT"/>
</dbReference>
<name>E9D0C5_COCPS</name>
<dbReference type="PROSITE" id="PS00216">
    <property type="entry name" value="SUGAR_TRANSPORT_1"/>
    <property type="match status" value="1"/>
</dbReference>
<evidence type="ECO:0000313" key="11">
    <source>
        <dbReference type="Proteomes" id="UP000002497"/>
    </source>
</evidence>
<keyword evidence="11" id="KW-1185">Reference proteome</keyword>
<evidence type="ECO:0000256" key="7">
    <source>
        <dbReference type="SAM" id="Phobius"/>
    </source>
</evidence>
<dbReference type="OrthoDB" id="6612291at2759"/>
<evidence type="ECO:0000256" key="2">
    <source>
        <dbReference type="ARBA" id="ARBA00010992"/>
    </source>
</evidence>
<dbReference type="PROSITE" id="PS50850">
    <property type="entry name" value="MFS"/>
    <property type="match status" value="1"/>
</dbReference>
<dbReference type="InterPro" id="IPR005829">
    <property type="entry name" value="Sugar_transporter_CS"/>
</dbReference>
<evidence type="ECO:0000313" key="10">
    <source>
        <dbReference type="EMBL" id="EFW20378.1"/>
    </source>
</evidence>
<proteinExistence type="inferred from homology"/>
<keyword evidence="5 7" id="KW-1133">Transmembrane helix</keyword>
<sequence>MAFMLAILCCTFSALGSFLFGYDSGIISSSVAQEDFRRRFENSLSDPAVGGIIASFTGGAMIGSAAVSLISDAFGRRNALLAGGILAACGAALQGGAISIAMLIAGRFMAGLAIGLLSATVPVYCLESRELIRLGCLVRDRAIPDTRPFGRNATVDDRMGIRGRLTGSFSWRFPLSFQAAPAVLLVAATAFLPESPRWLIEQEKLAEGHGVLRRLRASHDDPRSLEAEFLQIQRGIARARRSVVKSWPELLRCPGWRRRLLLGTTIQASTQCSGINVINYYGPRIYAALGFETSRSLMIIGVSGALAQAWNTLCLLVLDRIGRRTLLIPSLIGMGATLCVEATLFEFFHPETSRNANALRAQVAMYFVFSLFFTSLGVISWIYPSEIFPTAIRARGTSVSTFVNWSLNLVFAQCSPIALSRLKYRYFYCFMAFNWVGAVIVWIFFPETLGKTLEGVEEVFEGQRNNDDTALEAHSCTEKGNRIMSERKRIDSL</sequence>